<accession>A0A383CEL0</accession>
<evidence type="ECO:0008006" key="2">
    <source>
        <dbReference type="Google" id="ProtNLM"/>
    </source>
</evidence>
<name>A0A383CEL0_9ZZZZ</name>
<evidence type="ECO:0000313" key="1">
    <source>
        <dbReference type="EMBL" id="SVE30836.1"/>
    </source>
</evidence>
<protein>
    <recommendedName>
        <fullName evidence="2">Outer membrane protein beta-barrel domain-containing protein</fullName>
    </recommendedName>
</protein>
<organism evidence="1">
    <name type="scientific">marine metagenome</name>
    <dbReference type="NCBI Taxonomy" id="408172"/>
    <lineage>
        <taxon>unclassified sequences</taxon>
        <taxon>metagenomes</taxon>
        <taxon>ecological metagenomes</taxon>
    </lineage>
</organism>
<reference evidence="1" key="1">
    <citation type="submission" date="2018-05" db="EMBL/GenBank/DDBJ databases">
        <authorList>
            <person name="Lanie J.A."/>
            <person name="Ng W.-L."/>
            <person name="Kazmierczak K.M."/>
            <person name="Andrzejewski T.M."/>
            <person name="Davidsen T.M."/>
            <person name="Wayne K.J."/>
            <person name="Tettelin H."/>
            <person name="Glass J.I."/>
            <person name="Rusch D."/>
            <person name="Podicherti R."/>
            <person name="Tsui H.-C.T."/>
            <person name="Winkler M.E."/>
        </authorList>
    </citation>
    <scope>NUCLEOTIDE SEQUENCE</scope>
</reference>
<gene>
    <name evidence="1" type="ORF">METZ01_LOCUS483690</name>
</gene>
<proteinExistence type="predicted"/>
<dbReference type="EMBL" id="UINC01208345">
    <property type="protein sequence ID" value="SVE30836.1"/>
    <property type="molecule type" value="Genomic_DNA"/>
</dbReference>
<dbReference type="AlphaFoldDB" id="A0A383CEL0"/>
<sequence length="201" mass="23419">MEKYLIRIFTLEKRVILLLFLVISSEQLICSVHNNPFDSLSISIQLIQNINRNIFHDFYEPRNGIKTSITTPFYWGDIQGSIQVVPYYNKGQSDADFTGIEPNLKWGKQLYLSDKLRWFNGGGIGWYIFYFSDEIVVGKIESELSTSYTSQLSLLVHKKISLSFEINKDTIFTYKKIDLVYISIGINYFTKTPDWVKLLLK</sequence>